<protein>
    <submittedName>
        <fullName evidence="1">Uncharacterized protein</fullName>
    </submittedName>
</protein>
<organism evidence="1">
    <name type="scientific">Pyricularia oryzae (strain 70-15 / ATCC MYA-4617 / FGSC 8958)</name>
    <name type="common">Rice blast fungus</name>
    <name type="synonym">Magnaporthe oryzae</name>
    <dbReference type="NCBI Taxonomy" id="242507"/>
    <lineage>
        <taxon>Eukaryota</taxon>
        <taxon>Fungi</taxon>
        <taxon>Dikarya</taxon>
        <taxon>Ascomycota</taxon>
        <taxon>Pezizomycotina</taxon>
        <taxon>Sordariomycetes</taxon>
        <taxon>Sordariomycetidae</taxon>
        <taxon>Magnaporthales</taxon>
        <taxon>Pyriculariaceae</taxon>
        <taxon>Pyricularia</taxon>
    </lineage>
</organism>
<proteinExistence type="predicted"/>
<evidence type="ECO:0000313" key="1">
    <source>
        <dbReference type="EMBL" id="EAQ71111.1"/>
    </source>
</evidence>
<reference evidence="1" key="1">
    <citation type="submission" date="2005-01" db="EMBL/GenBank/DDBJ databases">
        <title>The sequence of Magnaporthe grisea chromosome 7.</title>
        <authorList>
            <person name="Thon M.R."/>
            <person name="Pan H."/>
            <person name="Diener A."/>
            <person name="Papalas J."/>
            <person name="Taro A."/>
            <person name="Mitchell T."/>
            <person name="Dean R.A."/>
        </authorList>
    </citation>
    <scope>NUCLEOTIDE SEQUENCE</scope>
    <source>
        <strain evidence="1">70-15</strain>
    </source>
</reference>
<gene>
    <name evidence="1" type="ORF">MGCH7_ch7g518</name>
</gene>
<name>Q2KG17_PYRO7</name>
<sequence>MQASHQSQS</sequence>
<dbReference type="EMBL" id="CM000230">
    <property type="protein sequence ID" value="EAQ71111.1"/>
    <property type="molecule type" value="Genomic_DNA"/>
</dbReference>
<accession>Q2KG17</accession>